<comment type="caution">
    <text evidence="4">The sequence shown here is derived from an EMBL/GenBank/DDBJ whole genome shotgun (WGS) entry which is preliminary data.</text>
</comment>
<evidence type="ECO:0000259" key="3">
    <source>
        <dbReference type="PROSITE" id="PS50977"/>
    </source>
</evidence>
<accession>A0A953SGC0</accession>
<evidence type="ECO:0000313" key="4">
    <source>
        <dbReference type="EMBL" id="MBZ0158006.1"/>
    </source>
</evidence>
<dbReference type="PANTHER" id="PTHR30055:SF226">
    <property type="entry name" value="HTH-TYPE TRANSCRIPTIONAL REGULATOR PKSA"/>
    <property type="match status" value="1"/>
</dbReference>
<evidence type="ECO:0000313" key="5">
    <source>
        <dbReference type="Proteomes" id="UP000705867"/>
    </source>
</evidence>
<dbReference type="Gene3D" id="1.10.10.60">
    <property type="entry name" value="Homeodomain-like"/>
    <property type="match status" value="1"/>
</dbReference>
<gene>
    <name evidence="4" type="ORF">K8I29_17555</name>
</gene>
<proteinExistence type="predicted"/>
<name>A0A953SGC0_9BACT</name>
<dbReference type="AlphaFoldDB" id="A0A953SGC0"/>
<dbReference type="PANTHER" id="PTHR30055">
    <property type="entry name" value="HTH-TYPE TRANSCRIPTIONAL REGULATOR RUTR"/>
    <property type="match status" value="1"/>
</dbReference>
<dbReference type="GO" id="GO:0003700">
    <property type="term" value="F:DNA-binding transcription factor activity"/>
    <property type="evidence" value="ECO:0007669"/>
    <property type="project" value="TreeGrafter"/>
</dbReference>
<dbReference type="SUPFAM" id="SSF48498">
    <property type="entry name" value="Tetracyclin repressor-like, C-terminal domain"/>
    <property type="match status" value="1"/>
</dbReference>
<dbReference type="SUPFAM" id="SSF46689">
    <property type="entry name" value="Homeodomain-like"/>
    <property type="match status" value="1"/>
</dbReference>
<evidence type="ECO:0000256" key="2">
    <source>
        <dbReference type="PROSITE-ProRule" id="PRU00335"/>
    </source>
</evidence>
<dbReference type="InterPro" id="IPR036271">
    <property type="entry name" value="Tet_transcr_reg_TetR-rel_C_sf"/>
</dbReference>
<dbReference type="InterPro" id="IPR050109">
    <property type="entry name" value="HTH-type_TetR-like_transc_reg"/>
</dbReference>
<dbReference type="EMBL" id="JAIOIV010000132">
    <property type="protein sequence ID" value="MBZ0158006.1"/>
    <property type="molecule type" value="Genomic_DNA"/>
</dbReference>
<evidence type="ECO:0000256" key="1">
    <source>
        <dbReference type="ARBA" id="ARBA00023125"/>
    </source>
</evidence>
<dbReference type="InterPro" id="IPR009057">
    <property type="entry name" value="Homeodomain-like_sf"/>
</dbReference>
<dbReference type="Proteomes" id="UP000705867">
    <property type="component" value="Unassembled WGS sequence"/>
</dbReference>
<sequence>MEECTIRDIARKAGVSPASVVVHFKSKTALLEEVLSGDIGKAVSELSVSVPKSTGLLDRLMYLSKGFFSLYNENRALYRGFIRYTVFEPASETPLMSRITEQYLRFLSGIIEEEKTRGVVRPEVDSTVAAASVFSLYMGALITFFREPEMTVEMVTDLLASMTDCYLRGIIRSGQSEYCS</sequence>
<dbReference type="GO" id="GO:0000976">
    <property type="term" value="F:transcription cis-regulatory region binding"/>
    <property type="evidence" value="ECO:0007669"/>
    <property type="project" value="TreeGrafter"/>
</dbReference>
<protein>
    <submittedName>
        <fullName evidence="4">TetR/AcrR family transcriptional regulator</fullName>
    </submittedName>
</protein>
<dbReference type="Gene3D" id="1.10.357.10">
    <property type="entry name" value="Tetracycline Repressor, domain 2"/>
    <property type="match status" value="1"/>
</dbReference>
<feature type="domain" description="HTH tetR-type" evidence="3">
    <location>
        <begin position="1"/>
        <end position="42"/>
    </location>
</feature>
<keyword evidence="1 2" id="KW-0238">DNA-binding</keyword>
<reference evidence="4" key="2">
    <citation type="submission" date="2021-08" db="EMBL/GenBank/DDBJ databases">
        <authorList>
            <person name="Dalcin Martins P."/>
        </authorList>
    </citation>
    <scope>NUCLEOTIDE SEQUENCE</scope>
    <source>
        <strain evidence="4">MAG_39</strain>
    </source>
</reference>
<dbReference type="InterPro" id="IPR001647">
    <property type="entry name" value="HTH_TetR"/>
</dbReference>
<feature type="DNA-binding region" description="H-T-H motif" evidence="2">
    <location>
        <begin position="5"/>
        <end position="24"/>
    </location>
</feature>
<organism evidence="4 5">
    <name type="scientific">Candidatus Nitrobium versatile</name>
    <dbReference type="NCBI Taxonomy" id="2884831"/>
    <lineage>
        <taxon>Bacteria</taxon>
        <taxon>Pseudomonadati</taxon>
        <taxon>Nitrospirota</taxon>
        <taxon>Nitrospiria</taxon>
        <taxon>Nitrospirales</taxon>
        <taxon>Nitrospiraceae</taxon>
        <taxon>Candidatus Nitrobium</taxon>
    </lineage>
</organism>
<dbReference type="Pfam" id="PF00440">
    <property type="entry name" value="TetR_N"/>
    <property type="match status" value="1"/>
</dbReference>
<dbReference type="PROSITE" id="PS50977">
    <property type="entry name" value="HTH_TETR_2"/>
    <property type="match status" value="1"/>
</dbReference>
<reference evidence="4" key="1">
    <citation type="journal article" date="2021" name="bioRxiv">
        <title>Unraveling nitrogen, sulfur and carbon metabolic pathways and microbial community transcriptional responses to substrate deprivation and toxicity stresses in a bioreactor mimicking anoxic brackish coastal sediment conditions.</title>
        <authorList>
            <person name="Martins P.D."/>
            <person name="Echeveste M.J."/>
            <person name="Arshad A."/>
            <person name="Kurth J."/>
            <person name="Ouboter H."/>
            <person name="Jetten M.S.M."/>
            <person name="Welte C.U."/>
        </authorList>
    </citation>
    <scope>NUCLEOTIDE SEQUENCE</scope>
    <source>
        <strain evidence="4">MAG_39</strain>
    </source>
</reference>